<dbReference type="Proteomes" id="UP001589750">
    <property type="component" value="Unassembled WGS sequence"/>
</dbReference>
<evidence type="ECO:0000256" key="1">
    <source>
        <dbReference type="ARBA" id="ARBA00004202"/>
    </source>
</evidence>
<keyword evidence="4" id="KW-0808">Transferase</keyword>
<dbReference type="Gene3D" id="3.40.50.12580">
    <property type="match status" value="1"/>
</dbReference>
<evidence type="ECO:0000256" key="6">
    <source>
        <dbReference type="ARBA" id="ARBA00023136"/>
    </source>
</evidence>
<comment type="caution">
    <text evidence="7">The sequence shown here is derived from an EMBL/GenBank/DDBJ whole genome shotgun (WGS) entry which is preliminary data.</text>
</comment>
<dbReference type="PANTHER" id="PTHR37316:SF3">
    <property type="entry name" value="TEICHOIC ACID GLYCEROL-PHOSPHATE TRANSFERASE"/>
    <property type="match status" value="1"/>
</dbReference>
<proteinExistence type="inferred from homology"/>
<evidence type="ECO:0000313" key="7">
    <source>
        <dbReference type="EMBL" id="MFB9315170.1"/>
    </source>
</evidence>
<keyword evidence="5" id="KW-0777">Teichoic acid biosynthesis</keyword>
<dbReference type="SUPFAM" id="SSF53756">
    <property type="entry name" value="UDP-Glycosyltransferase/glycogen phosphorylase"/>
    <property type="match status" value="1"/>
</dbReference>
<evidence type="ECO:0000256" key="3">
    <source>
        <dbReference type="ARBA" id="ARBA00022475"/>
    </source>
</evidence>
<dbReference type="RefSeq" id="WP_140007249.1">
    <property type="nucleotide sequence ID" value="NZ_JBHMDG010000029.1"/>
</dbReference>
<sequence>MRIVYQSFGGRYSDNPRVLFEALRDRPDIEHVWLGDQGHRAGFPDDVEVVDIAGPDARATLESADLLIANTHTEVDWDKPSTTTYLQTWHGTPLKRIHRDVLWAPPGRLDRLDHDVARWDLLLSPNPASTPRFRQAFGYDGEVLEHGYPRNDLLSSPDAAAVRTRVRDALGLDEASRVVLYTPTWRDDETFADGAPAIALPLDLGLFAETLGESHDLLVRAHYMVTARAEIAAHDGVHDVSWWPDVSELYAAADVLVTDYSSTMFDFAVTGRPIVLLAHDLERFEGTVRGFYFDLVSQAPGPLVRTSEELVEVLGRLDAEVARHADQYARFRSTFTSLEDGHATDRVLARLGL</sequence>
<dbReference type="Pfam" id="PF04464">
    <property type="entry name" value="Glyphos_transf"/>
    <property type="match status" value="1"/>
</dbReference>
<comment type="similarity">
    <text evidence="2">Belongs to the CDP-glycerol glycerophosphotransferase family.</text>
</comment>
<protein>
    <submittedName>
        <fullName evidence="7">CDP-glycerol glycerophosphotransferase family protein</fullName>
    </submittedName>
</protein>
<reference evidence="7 8" key="1">
    <citation type="submission" date="2024-09" db="EMBL/GenBank/DDBJ databases">
        <authorList>
            <person name="Sun Q."/>
            <person name="Mori K."/>
        </authorList>
    </citation>
    <scope>NUCLEOTIDE SEQUENCE [LARGE SCALE GENOMIC DNA]</scope>
    <source>
        <strain evidence="7 8">JCM 9626</strain>
    </source>
</reference>
<keyword evidence="3" id="KW-1003">Cell membrane</keyword>
<dbReference type="Gene3D" id="3.40.50.11820">
    <property type="match status" value="1"/>
</dbReference>
<dbReference type="PANTHER" id="PTHR37316">
    <property type="entry name" value="TEICHOIC ACID GLYCEROL-PHOSPHATE PRIMASE"/>
    <property type="match status" value="1"/>
</dbReference>
<dbReference type="InterPro" id="IPR043149">
    <property type="entry name" value="TagF_N"/>
</dbReference>
<dbReference type="InterPro" id="IPR043148">
    <property type="entry name" value="TagF_C"/>
</dbReference>
<evidence type="ECO:0000256" key="5">
    <source>
        <dbReference type="ARBA" id="ARBA00022944"/>
    </source>
</evidence>
<dbReference type="InterPro" id="IPR007554">
    <property type="entry name" value="Glycerophosphate_synth"/>
</dbReference>
<dbReference type="InterPro" id="IPR051612">
    <property type="entry name" value="Teichoic_Acid_Biosynth"/>
</dbReference>
<organism evidence="7 8">
    <name type="scientific">Nocardioides plantarum</name>
    <dbReference type="NCBI Taxonomy" id="29299"/>
    <lineage>
        <taxon>Bacteria</taxon>
        <taxon>Bacillati</taxon>
        <taxon>Actinomycetota</taxon>
        <taxon>Actinomycetes</taxon>
        <taxon>Propionibacteriales</taxon>
        <taxon>Nocardioidaceae</taxon>
        <taxon>Nocardioides</taxon>
    </lineage>
</organism>
<keyword evidence="6" id="KW-0472">Membrane</keyword>
<keyword evidence="8" id="KW-1185">Reference proteome</keyword>
<evidence type="ECO:0000256" key="4">
    <source>
        <dbReference type="ARBA" id="ARBA00022679"/>
    </source>
</evidence>
<evidence type="ECO:0000313" key="8">
    <source>
        <dbReference type="Proteomes" id="UP001589750"/>
    </source>
</evidence>
<evidence type="ECO:0000256" key="2">
    <source>
        <dbReference type="ARBA" id="ARBA00010488"/>
    </source>
</evidence>
<gene>
    <name evidence="7" type="ORF">ACFFRI_19130</name>
</gene>
<dbReference type="EMBL" id="JBHMDG010000029">
    <property type="protein sequence ID" value="MFB9315170.1"/>
    <property type="molecule type" value="Genomic_DNA"/>
</dbReference>
<name>A0ABV5KHD8_9ACTN</name>
<accession>A0ABV5KHD8</accession>
<comment type="subcellular location">
    <subcellularLocation>
        <location evidence="1">Cell membrane</location>
        <topology evidence="1">Peripheral membrane protein</topology>
    </subcellularLocation>
</comment>